<dbReference type="Proteomes" id="UP001597307">
    <property type="component" value="Unassembled WGS sequence"/>
</dbReference>
<comment type="caution">
    <text evidence="3">The sequence shown here is derived from an EMBL/GenBank/DDBJ whole genome shotgun (WGS) entry which is preliminary data.</text>
</comment>
<evidence type="ECO:0000313" key="3">
    <source>
        <dbReference type="EMBL" id="MFD1845860.1"/>
    </source>
</evidence>
<evidence type="ECO:0000259" key="2">
    <source>
        <dbReference type="Pfam" id="PF12697"/>
    </source>
</evidence>
<sequence>MSSVGARQRRPFVLVCGIGVSSHYFEQLAPHLEQYGPVYALDLPGFGGVPHNRSGLSMSEYADLLGDVIDSLDAPDPIIVGHSMGTQVVADLTARRPHLSTIVLISPVVDAEHRNLSAQAWRFARSSWREPFRVKVLAVTAYLTCGFNWFFRVLPNMLTYRIEDTAAQIQADTLLIRGQYDAVCPPEWIATLSARLPSSSAFEVEGAAHSVMHAHAREVARLCVDHASRGSKAHDDTITLTPELPAEDKKGGPLDALEIISAEVKGAATEMSGNARGDDALVEDGKNQQAEARRRRLRD</sequence>
<dbReference type="Pfam" id="PF12697">
    <property type="entry name" value="Abhydrolase_6"/>
    <property type="match status" value="1"/>
</dbReference>
<feature type="compositionally biased region" description="Basic and acidic residues" evidence="1">
    <location>
        <begin position="276"/>
        <end position="286"/>
    </location>
</feature>
<dbReference type="PANTHER" id="PTHR43798:SF33">
    <property type="entry name" value="HYDROLASE, PUTATIVE (AFU_ORTHOLOGUE AFUA_2G14860)-RELATED"/>
    <property type="match status" value="1"/>
</dbReference>
<name>A0ABW4Q5E9_9MICC</name>
<gene>
    <name evidence="3" type="ORF">ACFSFX_04540</name>
</gene>
<feature type="domain" description="AB hydrolase-1" evidence="2">
    <location>
        <begin position="12"/>
        <end position="221"/>
    </location>
</feature>
<keyword evidence="4" id="KW-1185">Reference proteome</keyword>
<dbReference type="InterPro" id="IPR029058">
    <property type="entry name" value="AB_hydrolase_fold"/>
</dbReference>
<feature type="region of interest" description="Disordered" evidence="1">
    <location>
        <begin position="269"/>
        <end position="299"/>
    </location>
</feature>
<dbReference type="PANTHER" id="PTHR43798">
    <property type="entry name" value="MONOACYLGLYCEROL LIPASE"/>
    <property type="match status" value="1"/>
</dbReference>
<dbReference type="Gene3D" id="3.40.50.1820">
    <property type="entry name" value="alpha/beta hydrolase"/>
    <property type="match status" value="1"/>
</dbReference>
<accession>A0ABW4Q5E9</accession>
<evidence type="ECO:0000313" key="4">
    <source>
        <dbReference type="Proteomes" id="UP001597307"/>
    </source>
</evidence>
<keyword evidence="3" id="KW-0378">Hydrolase</keyword>
<reference evidence="4" key="1">
    <citation type="journal article" date="2019" name="Int. J. Syst. Evol. Microbiol.">
        <title>The Global Catalogue of Microorganisms (GCM) 10K type strain sequencing project: providing services to taxonomists for standard genome sequencing and annotation.</title>
        <authorList>
            <consortium name="The Broad Institute Genomics Platform"/>
            <consortium name="The Broad Institute Genome Sequencing Center for Infectious Disease"/>
            <person name="Wu L."/>
            <person name="Ma J."/>
        </authorList>
    </citation>
    <scope>NUCLEOTIDE SEQUENCE [LARGE SCALE GENOMIC DNA]</scope>
    <source>
        <strain evidence="4">JCM 11496</strain>
    </source>
</reference>
<dbReference type="RefSeq" id="WP_343878097.1">
    <property type="nucleotide sequence ID" value="NZ_BAAAIJ010000009.1"/>
</dbReference>
<dbReference type="EMBL" id="JBHUGA010000009">
    <property type="protein sequence ID" value="MFD1845860.1"/>
    <property type="molecule type" value="Genomic_DNA"/>
</dbReference>
<protein>
    <submittedName>
        <fullName evidence="3">Alpha/beta fold hydrolase</fullName>
    </submittedName>
</protein>
<dbReference type="InterPro" id="IPR050266">
    <property type="entry name" value="AB_hydrolase_sf"/>
</dbReference>
<dbReference type="SUPFAM" id="SSF53474">
    <property type="entry name" value="alpha/beta-Hydrolases"/>
    <property type="match status" value="1"/>
</dbReference>
<dbReference type="InterPro" id="IPR000073">
    <property type="entry name" value="AB_hydrolase_1"/>
</dbReference>
<proteinExistence type="predicted"/>
<dbReference type="GO" id="GO:0016787">
    <property type="term" value="F:hydrolase activity"/>
    <property type="evidence" value="ECO:0007669"/>
    <property type="project" value="UniProtKB-KW"/>
</dbReference>
<evidence type="ECO:0000256" key="1">
    <source>
        <dbReference type="SAM" id="MobiDB-lite"/>
    </source>
</evidence>
<organism evidence="3 4">
    <name type="scientific">Arthrobacter flavus</name>
    <dbReference type="NCBI Taxonomy" id="95172"/>
    <lineage>
        <taxon>Bacteria</taxon>
        <taxon>Bacillati</taxon>
        <taxon>Actinomycetota</taxon>
        <taxon>Actinomycetes</taxon>
        <taxon>Micrococcales</taxon>
        <taxon>Micrococcaceae</taxon>
        <taxon>Arthrobacter</taxon>
    </lineage>
</organism>